<evidence type="ECO:0000256" key="1">
    <source>
        <dbReference type="SAM" id="Phobius"/>
    </source>
</evidence>
<dbReference type="CDD" id="cd01324">
    <property type="entry name" value="cbb3_Oxidase_CcoQ"/>
    <property type="match status" value="1"/>
</dbReference>
<keyword evidence="1" id="KW-1133">Transmembrane helix</keyword>
<dbReference type="RefSeq" id="WP_125245427.1">
    <property type="nucleotide sequence ID" value="NZ_RSED01000030.1"/>
</dbReference>
<dbReference type="EMBL" id="RSED01000030">
    <property type="protein sequence ID" value="RRS01005.1"/>
    <property type="molecule type" value="Genomic_DNA"/>
</dbReference>
<sequence length="45" mass="5101">MELGTLRSLVTVISMAVFVGIVWWAYSRRNKADFDEAARLPLSDD</sequence>
<dbReference type="OrthoDB" id="8604580at2"/>
<name>A0A426V2B1_9BURK</name>
<reference evidence="2 3" key="1">
    <citation type="submission" date="2018-12" db="EMBL/GenBank/DDBJ databases">
        <title>The whole draft genome of Aquabacterium sp. SJQ9.</title>
        <authorList>
            <person name="Sun L."/>
            <person name="Gao X."/>
            <person name="Chen W."/>
            <person name="Huang K."/>
        </authorList>
    </citation>
    <scope>NUCLEOTIDE SEQUENCE [LARGE SCALE GENOMIC DNA]</scope>
    <source>
        <strain evidence="2 3">SJQ9</strain>
    </source>
</reference>
<keyword evidence="1" id="KW-0812">Transmembrane</keyword>
<protein>
    <submittedName>
        <fullName evidence="2">Cbb3-type cytochrome c oxidase subunit 3</fullName>
    </submittedName>
</protein>
<comment type="caution">
    <text evidence="2">The sequence shown here is derived from an EMBL/GenBank/DDBJ whole genome shotgun (WGS) entry which is preliminary data.</text>
</comment>
<keyword evidence="1" id="KW-0472">Membrane</keyword>
<proteinExistence type="predicted"/>
<accession>A0A426V2B1</accession>
<organism evidence="2 3">
    <name type="scientific">Aquabacterium soli</name>
    <dbReference type="NCBI Taxonomy" id="2493092"/>
    <lineage>
        <taxon>Bacteria</taxon>
        <taxon>Pseudomonadati</taxon>
        <taxon>Pseudomonadota</taxon>
        <taxon>Betaproteobacteria</taxon>
        <taxon>Burkholderiales</taxon>
        <taxon>Aquabacterium</taxon>
    </lineage>
</organism>
<keyword evidence="3" id="KW-1185">Reference proteome</keyword>
<dbReference type="AlphaFoldDB" id="A0A426V2B1"/>
<dbReference type="InterPro" id="IPR008621">
    <property type="entry name" value="Cbb3-typ_cyt_oxidase_comp"/>
</dbReference>
<dbReference type="Pfam" id="PF05545">
    <property type="entry name" value="FixQ"/>
    <property type="match status" value="1"/>
</dbReference>
<feature type="transmembrane region" description="Helical" evidence="1">
    <location>
        <begin position="6"/>
        <end position="26"/>
    </location>
</feature>
<evidence type="ECO:0000313" key="2">
    <source>
        <dbReference type="EMBL" id="RRS01005.1"/>
    </source>
</evidence>
<dbReference type="Proteomes" id="UP000269265">
    <property type="component" value="Unassembled WGS sequence"/>
</dbReference>
<gene>
    <name evidence="2" type="ORF">EIP75_22390</name>
</gene>
<evidence type="ECO:0000313" key="3">
    <source>
        <dbReference type="Proteomes" id="UP000269265"/>
    </source>
</evidence>